<keyword evidence="3" id="KW-0735">Signal-anchor</keyword>
<protein>
    <submittedName>
        <fullName evidence="8">TlpA disulfide reductase family protein</fullName>
    </submittedName>
</protein>
<dbReference type="Gene3D" id="3.40.30.10">
    <property type="entry name" value="Glutaredoxin"/>
    <property type="match status" value="1"/>
</dbReference>
<feature type="domain" description="Thioredoxin" evidence="7">
    <location>
        <begin position="44"/>
        <end position="184"/>
    </location>
</feature>
<dbReference type="Proteomes" id="UP001501521">
    <property type="component" value="Unassembled WGS sequence"/>
</dbReference>
<comment type="caution">
    <text evidence="8">The sequence shown here is derived from an EMBL/GenBank/DDBJ whole genome shotgun (WGS) entry which is preliminary data.</text>
</comment>
<proteinExistence type="predicted"/>
<dbReference type="PROSITE" id="PS51352">
    <property type="entry name" value="THIOREDOXIN_2"/>
    <property type="match status" value="1"/>
</dbReference>
<gene>
    <name evidence="8" type="ORF">GCM10025789_04830</name>
</gene>
<evidence type="ECO:0000256" key="1">
    <source>
        <dbReference type="ARBA" id="ARBA00004196"/>
    </source>
</evidence>
<dbReference type="InterPro" id="IPR013766">
    <property type="entry name" value="Thioredoxin_domain"/>
</dbReference>
<dbReference type="SUPFAM" id="SSF52833">
    <property type="entry name" value="Thioredoxin-like"/>
    <property type="match status" value="1"/>
</dbReference>
<dbReference type="InterPro" id="IPR000866">
    <property type="entry name" value="AhpC/TSA"/>
</dbReference>
<evidence type="ECO:0000259" key="7">
    <source>
        <dbReference type="PROSITE" id="PS51352"/>
    </source>
</evidence>
<dbReference type="CDD" id="cd02966">
    <property type="entry name" value="TlpA_like_family"/>
    <property type="match status" value="1"/>
</dbReference>
<dbReference type="PANTHER" id="PTHR42852:SF6">
    <property type="entry name" value="THIOL:DISULFIDE INTERCHANGE PROTEIN DSBE"/>
    <property type="match status" value="1"/>
</dbReference>
<evidence type="ECO:0000256" key="3">
    <source>
        <dbReference type="ARBA" id="ARBA00022968"/>
    </source>
</evidence>
<dbReference type="RefSeq" id="WP_345578433.1">
    <property type="nucleotide sequence ID" value="NZ_BAABLV010000008.1"/>
</dbReference>
<keyword evidence="3" id="KW-0812">Transmembrane</keyword>
<feature type="signal peptide" evidence="6">
    <location>
        <begin position="1"/>
        <end position="19"/>
    </location>
</feature>
<evidence type="ECO:0000256" key="4">
    <source>
        <dbReference type="ARBA" id="ARBA00023157"/>
    </source>
</evidence>
<dbReference type="InterPro" id="IPR050553">
    <property type="entry name" value="Thioredoxin_ResA/DsbE_sf"/>
</dbReference>
<dbReference type="PROSITE" id="PS00194">
    <property type="entry name" value="THIOREDOXIN_1"/>
    <property type="match status" value="1"/>
</dbReference>
<comment type="subcellular location">
    <subcellularLocation>
        <location evidence="1">Cell envelope</location>
    </subcellularLocation>
</comment>
<evidence type="ECO:0000256" key="6">
    <source>
        <dbReference type="SAM" id="SignalP"/>
    </source>
</evidence>
<dbReference type="PANTHER" id="PTHR42852">
    <property type="entry name" value="THIOL:DISULFIDE INTERCHANGE PROTEIN DSBE"/>
    <property type="match status" value="1"/>
</dbReference>
<dbReference type="InterPro" id="IPR017937">
    <property type="entry name" value="Thioredoxin_CS"/>
</dbReference>
<evidence type="ECO:0000256" key="2">
    <source>
        <dbReference type="ARBA" id="ARBA00022748"/>
    </source>
</evidence>
<dbReference type="EMBL" id="BAABLV010000008">
    <property type="protein sequence ID" value="GAA4891146.1"/>
    <property type="molecule type" value="Genomic_DNA"/>
</dbReference>
<accession>A0ABP9F2B4</accession>
<name>A0ABP9F2B4_9ACTN</name>
<evidence type="ECO:0000313" key="8">
    <source>
        <dbReference type="EMBL" id="GAA4891146.1"/>
    </source>
</evidence>
<dbReference type="PROSITE" id="PS51257">
    <property type="entry name" value="PROKAR_LIPOPROTEIN"/>
    <property type="match status" value="1"/>
</dbReference>
<feature type="chain" id="PRO_5046377806" evidence="6">
    <location>
        <begin position="20"/>
        <end position="185"/>
    </location>
</feature>
<evidence type="ECO:0000313" key="9">
    <source>
        <dbReference type="Proteomes" id="UP001501521"/>
    </source>
</evidence>
<reference evidence="9" key="1">
    <citation type="journal article" date="2019" name="Int. J. Syst. Evol. Microbiol.">
        <title>The Global Catalogue of Microorganisms (GCM) 10K type strain sequencing project: providing services to taxonomists for standard genome sequencing and annotation.</title>
        <authorList>
            <consortium name="The Broad Institute Genomics Platform"/>
            <consortium name="The Broad Institute Genome Sequencing Center for Infectious Disease"/>
            <person name="Wu L."/>
            <person name="Ma J."/>
        </authorList>
    </citation>
    <scope>NUCLEOTIDE SEQUENCE [LARGE SCALE GENOMIC DNA]</scope>
    <source>
        <strain evidence="9">JCM 19125</strain>
    </source>
</reference>
<keyword evidence="4" id="KW-1015">Disulfide bond</keyword>
<keyword evidence="6" id="KW-0732">Signal</keyword>
<keyword evidence="5" id="KW-0676">Redox-active center</keyword>
<sequence>MTRLGAALAAIVALLTGCAAGDADGSGGTAGFVAGDGSVTIIPAEHRAEAPVLEGETLDGDQLSTADLQGKPLIINVWGSWCAPCRAEAPELVKSAEELGDSVSFLGINTRDTVAAAQAFERSFGIEYPSLSDPDGVLLLQFAQLPPKAIPSTVVIDAEGRVAARVLGEVNATTLKGIVEDVTAP</sequence>
<dbReference type="Pfam" id="PF00578">
    <property type="entry name" value="AhpC-TSA"/>
    <property type="match status" value="1"/>
</dbReference>
<dbReference type="InterPro" id="IPR036249">
    <property type="entry name" value="Thioredoxin-like_sf"/>
</dbReference>
<keyword evidence="2" id="KW-0201">Cytochrome c-type biogenesis</keyword>
<organism evidence="8 9">
    <name type="scientific">Tessaracoccus lubricantis</name>
    <dbReference type="NCBI Taxonomy" id="545543"/>
    <lineage>
        <taxon>Bacteria</taxon>
        <taxon>Bacillati</taxon>
        <taxon>Actinomycetota</taxon>
        <taxon>Actinomycetes</taxon>
        <taxon>Propionibacteriales</taxon>
        <taxon>Propionibacteriaceae</taxon>
        <taxon>Tessaracoccus</taxon>
    </lineage>
</organism>
<keyword evidence="9" id="KW-1185">Reference proteome</keyword>
<evidence type="ECO:0000256" key="5">
    <source>
        <dbReference type="ARBA" id="ARBA00023284"/>
    </source>
</evidence>